<proteinExistence type="inferred from homology"/>
<dbReference type="InterPro" id="IPR011013">
    <property type="entry name" value="Gal_mutarotase_sf_dom"/>
</dbReference>
<dbReference type="SUPFAM" id="SSF51445">
    <property type="entry name" value="(Trans)glycosidases"/>
    <property type="match status" value="1"/>
</dbReference>
<dbReference type="EMBL" id="SLUK01000001">
    <property type="protein sequence ID" value="TCL45129.1"/>
    <property type="molecule type" value="Genomic_DNA"/>
</dbReference>
<protein>
    <recommendedName>
        <fullName evidence="4 8">Beta-galactosidase</fullName>
        <ecNumber evidence="3 8">3.2.1.23</ecNumber>
    </recommendedName>
    <alternativeName>
        <fullName evidence="7 8">Lactase</fullName>
    </alternativeName>
</protein>
<feature type="domain" description="Beta galactosidase small chain/" evidence="9">
    <location>
        <begin position="732"/>
        <end position="1001"/>
    </location>
</feature>
<comment type="caution">
    <text evidence="10">The sequence shown here is derived from an EMBL/GenBank/DDBJ whole genome shotgun (WGS) entry which is preliminary data.</text>
</comment>
<dbReference type="AlphaFoldDB" id="A0A9X8Y9G1"/>
<name>A0A9X8Y9G1_9FIRM</name>
<dbReference type="InterPro" id="IPR006103">
    <property type="entry name" value="Glyco_hydro_2_cat"/>
</dbReference>
<dbReference type="GO" id="GO:0004565">
    <property type="term" value="F:beta-galactosidase activity"/>
    <property type="evidence" value="ECO:0007669"/>
    <property type="project" value="UniProtKB-EC"/>
</dbReference>
<dbReference type="InterPro" id="IPR017853">
    <property type="entry name" value="GH"/>
</dbReference>
<dbReference type="InterPro" id="IPR023230">
    <property type="entry name" value="Glyco_hydro_2_CS"/>
</dbReference>
<dbReference type="GO" id="GO:0005990">
    <property type="term" value="P:lactose catabolic process"/>
    <property type="evidence" value="ECO:0007669"/>
    <property type="project" value="TreeGrafter"/>
</dbReference>
<comment type="catalytic activity">
    <reaction evidence="1 8">
        <text>Hydrolysis of terminal non-reducing beta-D-galactose residues in beta-D-galactosides.</text>
        <dbReference type="EC" id="3.2.1.23"/>
    </reaction>
</comment>
<dbReference type="SUPFAM" id="SSF49303">
    <property type="entry name" value="beta-Galactosidase/glucuronidase domain"/>
    <property type="match status" value="2"/>
</dbReference>
<dbReference type="EC" id="3.2.1.23" evidence="3 8"/>
<dbReference type="SMART" id="SM01038">
    <property type="entry name" value="Bgal_small_N"/>
    <property type="match status" value="1"/>
</dbReference>
<evidence type="ECO:0000313" key="10">
    <source>
        <dbReference type="EMBL" id="TCL45129.1"/>
    </source>
</evidence>
<evidence type="ECO:0000256" key="8">
    <source>
        <dbReference type="RuleBase" id="RU361154"/>
    </source>
</evidence>
<evidence type="ECO:0000256" key="1">
    <source>
        <dbReference type="ARBA" id="ARBA00001412"/>
    </source>
</evidence>
<dbReference type="PROSITE" id="PS00719">
    <property type="entry name" value="GLYCOSYL_HYDROL_F2_1"/>
    <property type="match status" value="1"/>
</dbReference>
<dbReference type="Gene3D" id="2.60.40.10">
    <property type="entry name" value="Immunoglobulins"/>
    <property type="match status" value="2"/>
</dbReference>
<dbReference type="InterPro" id="IPR013783">
    <property type="entry name" value="Ig-like_fold"/>
</dbReference>
<dbReference type="InterPro" id="IPR008979">
    <property type="entry name" value="Galactose-bd-like_sf"/>
</dbReference>
<dbReference type="Pfam" id="PF02837">
    <property type="entry name" value="Glyco_hydro_2_N"/>
    <property type="match status" value="1"/>
</dbReference>
<evidence type="ECO:0000256" key="6">
    <source>
        <dbReference type="ARBA" id="ARBA00023295"/>
    </source>
</evidence>
<dbReference type="RefSeq" id="WP_132083437.1">
    <property type="nucleotide sequence ID" value="NZ_SLUK01000001.1"/>
</dbReference>
<dbReference type="Gene3D" id="2.60.120.260">
    <property type="entry name" value="Galactose-binding domain-like"/>
    <property type="match status" value="1"/>
</dbReference>
<sequence length="1019" mass="115593">MKKVFDLTSCDWCNRDVLQRSRLAPRPFYVGYRSEKMALEYERAQSGSYTLLNGEWKFKYLETPFASDEDFYRPGYDDSAWGTIPVPAHWQLHGHGRPHYTDATSVFPIQEPPVLQAENPTGLYRHFFTVEDLSREVLLRFDGVESAFHLWVNGQPAGYSQGSRCTSEFDVTALVHEGKNELALRVYQFSDGSYLENQDMWWLAGIIRDVSLITRPRLHLSDYKADAVLQGDLRSGAFSLALTVEDHTEAPQGCRVQVKLLEDGKCLYEEERALAPGEGEATFRKEFKQVRPWSAEDPHLYDLLIELRTPAGESVEFYSQKVGFKRVELKNGLIYINGAALKFRGVNRHDWDQDLGRAITKEHMVKDLRLMKRNNVNAVRSSHYPNHPDFYDLCDRMGFYVVDEADLECNQVQIIGNMKLISDNPAWEESYLDRCRRMVLRDKNHPSIVFWSLGNESGFGCNFKACYRWIKGYDPTRLVHYEEDRGAEAADMYSSMYTTHARLEELGRREDLCKPHVMCEYAHAMGNGPGGLQEYWELFRKYPRLQGGFVWEWIDQSIRREGVQTYGGDYGDWPNNLNFCADGLLKADRTPTPGLSMLKKVLEPVAFYDYSPESGEVTVENRYDFSTLDHLRAVCTVQSAGKRYFERELGIGGIAPGESRKVRLHEPGEPAALAGGREVFCDISVAYREPPEWSEPGDEVAHEQFLAAKQAPRAAQKAAGQVELAVEGDAITVTAGQAIITFSACKGSLTSYRCGGREMIGRGLDFNFYRAPIDNDINLRAEWDQFILPRLTNVVKEVEVDCDGERATVRVQKCYAPFVMDWQIDLSVCYTITPDGGVRIEAQGTPRGKLPGTLPRIGMRFVLDEALEKVSWYGRGPGECYRDNKLGCPVGLYQSSVKDLYFPYVVPQECGSRADVRWVYLSDGRQGLCAVGREPLSFSALHYSMEQLTEARHTDELWPQSDIHLQLDFAQQGLGSASWGPGALEQHTLRPEPFAFCWQLFGCESEGIVDRAEAARAAL</sequence>
<keyword evidence="5 8" id="KW-0378">Hydrolase</keyword>
<dbReference type="InterPro" id="IPR032312">
    <property type="entry name" value="LacZ_4"/>
</dbReference>
<evidence type="ECO:0000256" key="3">
    <source>
        <dbReference type="ARBA" id="ARBA00012756"/>
    </source>
</evidence>
<dbReference type="InterPro" id="IPR006104">
    <property type="entry name" value="Glyco_hydro_2_N"/>
</dbReference>
<accession>A0A9X8Y9G1</accession>
<dbReference type="InterPro" id="IPR050347">
    <property type="entry name" value="Bact_Beta-galactosidase"/>
</dbReference>
<dbReference type="Pfam" id="PF00703">
    <property type="entry name" value="Glyco_hydro_2"/>
    <property type="match status" value="1"/>
</dbReference>
<comment type="similarity">
    <text evidence="2 8">Belongs to the glycosyl hydrolase 2 family.</text>
</comment>
<dbReference type="SUPFAM" id="SSF74650">
    <property type="entry name" value="Galactose mutarotase-like"/>
    <property type="match status" value="1"/>
</dbReference>
<dbReference type="PROSITE" id="PS00608">
    <property type="entry name" value="GLYCOSYL_HYDROL_F2_2"/>
    <property type="match status" value="1"/>
</dbReference>
<evidence type="ECO:0000256" key="2">
    <source>
        <dbReference type="ARBA" id="ARBA00007401"/>
    </source>
</evidence>
<organism evidence="10 11">
    <name type="scientific">Harryflintia acetispora</name>
    <dbReference type="NCBI Taxonomy" id="1849041"/>
    <lineage>
        <taxon>Bacteria</taxon>
        <taxon>Bacillati</taxon>
        <taxon>Bacillota</taxon>
        <taxon>Clostridia</taxon>
        <taxon>Eubacteriales</taxon>
        <taxon>Oscillospiraceae</taxon>
        <taxon>Harryflintia</taxon>
    </lineage>
</organism>
<dbReference type="Gene3D" id="2.70.98.10">
    <property type="match status" value="1"/>
</dbReference>
<evidence type="ECO:0000259" key="9">
    <source>
        <dbReference type="SMART" id="SM01038"/>
    </source>
</evidence>
<reference evidence="10 11" key="1">
    <citation type="submission" date="2019-03" db="EMBL/GenBank/DDBJ databases">
        <title>Genomic Encyclopedia of Type Strains, Phase IV (KMG-IV): sequencing the most valuable type-strain genomes for metagenomic binning, comparative biology and taxonomic classification.</title>
        <authorList>
            <person name="Goeker M."/>
        </authorList>
    </citation>
    <scope>NUCLEOTIDE SEQUENCE [LARGE SCALE GENOMIC DNA]</scope>
    <source>
        <strain evidence="10 11">DSM 100433</strain>
    </source>
</reference>
<evidence type="ECO:0000256" key="4">
    <source>
        <dbReference type="ARBA" id="ARBA00013303"/>
    </source>
</evidence>
<dbReference type="Gene3D" id="3.20.20.80">
    <property type="entry name" value="Glycosidases"/>
    <property type="match status" value="1"/>
</dbReference>
<dbReference type="InterPro" id="IPR006102">
    <property type="entry name" value="Ig-like_GH2"/>
</dbReference>
<dbReference type="InterPro" id="IPR006101">
    <property type="entry name" value="Glyco_hydro_2"/>
</dbReference>
<dbReference type="Pfam" id="PF02836">
    <property type="entry name" value="Glyco_hydro_2_C"/>
    <property type="match status" value="1"/>
</dbReference>
<keyword evidence="11" id="KW-1185">Reference proteome</keyword>
<dbReference type="GO" id="GO:0030246">
    <property type="term" value="F:carbohydrate binding"/>
    <property type="evidence" value="ECO:0007669"/>
    <property type="project" value="InterPro"/>
</dbReference>
<dbReference type="Proteomes" id="UP000294682">
    <property type="component" value="Unassembled WGS sequence"/>
</dbReference>
<evidence type="ECO:0000256" key="5">
    <source>
        <dbReference type="ARBA" id="ARBA00022801"/>
    </source>
</evidence>
<dbReference type="PRINTS" id="PR00132">
    <property type="entry name" value="GLHYDRLASE2"/>
</dbReference>
<dbReference type="InterPro" id="IPR036156">
    <property type="entry name" value="Beta-gal/glucu_dom_sf"/>
</dbReference>
<evidence type="ECO:0000256" key="7">
    <source>
        <dbReference type="ARBA" id="ARBA00032230"/>
    </source>
</evidence>
<dbReference type="SUPFAM" id="SSF49785">
    <property type="entry name" value="Galactose-binding domain-like"/>
    <property type="match status" value="1"/>
</dbReference>
<dbReference type="Pfam" id="PF16353">
    <property type="entry name" value="LacZ_4"/>
    <property type="match status" value="1"/>
</dbReference>
<dbReference type="PANTHER" id="PTHR46323:SF2">
    <property type="entry name" value="BETA-GALACTOSIDASE"/>
    <property type="match status" value="1"/>
</dbReference>
<gene>
    <name evidence="10" type="ORF">EDD78_101107</name>
</gene>
<dbReference type="PANTHER" id="PTHR46323">
    <property type="entry name" value="BETA-GALACTOSIDASE"/>
    <property type="match status" value="1"/>
</dbReference>
<dbReference type="InterPro" id="IPR004199">
    <property type="entry name" value="B-gal_small/dom_5"/>
</dbReference>
<dbReference type="Pfam" id="PF02929">
    <property type="entry name" value="Bgal_small_N"/>
    <property type="match status" value="1"/>
</dbReference>
<dbReference type="GO" id="GO:0009341">
    <property type="term" value="C:beta-galactosidase complex"/>
    <property type="evidence" value="ECO:0007669"/>
    <property type="project" value="InterPro"/>
</dbReference>
<dbReference type="InterPro" id="IPR023232">
    <property type="entry name" value="Glyco_hydro_2_AS"/>
</dbReference>
<dbReference type="InterPro" id="IPR014718">
    <property type="entry name" value="GH-type_carb-bd"/>
</dbReference>
<evidence type="ECO:0000313" key="11">
    <source>
        <dbReference type="Proteomes" id="UP000294682"/>
    </source>
</evidence>
<keyword evidence="6 8" id="KW-0326">Glycosidase</keyword>